<protein>
    <submittedName>
        <fullName evidence="2">Uncharacterized protein</fullName>
    </submittedName>
</protein>
<evidence type="ECO:0000313" key="4">
    <source>
        <dbReference type="Proteomes" id="UP000835287"/>
    </source>
</evidence>
<dbReference type="EMBL" id="HG992338">
    <property type="protein sequence ID" value="CAE6766438.1"/>
    <property type="molecule type" value="Genomic_DNA"/>
</dbReference>
<organism evidence="2">
    <name type="scientific">Xanthomonas arboricola pv. corylina</name>
    <dbReference type="NCBI Taxonomy" id="487821"/>
    <lineage>
        <taxon>Bacteria</taxon>
        <taxon>Pseudomonadati</taxon>
        <taxon>Pseudomonadota</taxon>
        <taxon>Gammaproteobacteria</taxon>
        <taxon>Lysobacterales</taxon>
        <taxon>Lysobacteraceae</taxon>
        <taxon>Xanthomonas</taxon>
    </lineage>
</organism>
<dbReference type="EMBL" id="HG992338">
    <property type="protein sequence ID" value="CAE6766459.1"/>
    <property type="molecule type" value="Genomic_DNA"/>
</dbReference>
<evidence type="ECO:0000313" key="3">
    <source>
        <dbReference type="EMBL" id="CAE6766438.1"/>
    </source>
</evidence>
<accession>A0A8D6Y5K5</accession>
<sequence length="63" mass="6850">MLAQAATPAVTIQQQARRDDISVQRRPEIDCMMANPVPMDCASFDGALCKGRCGNERGCCSNF</sequence>
<dbReference type="Proteomes" id="UP000835243">
    <property type="component" value="Chromosome"/>
</dbReference>
<evidence type="ECO:0000313" key="2">
    <source>
        <dbReference type="EMBL" id="CAE6761304.1"/>
    </source>
</evidence>
<evidence type="ECO:0000256" key="1">
    <source>
        <dbReference type="SAM" id="MobiDB-lite"/>
    </source>
</evidence>
<dbReference type="Proteomes" id="UP000835287">
    <property type="component" value="Chromosome"/>
</dbReference>
<dbReference type="EMBL" id="HG992341">
    <property type="protein sequence ID" value="CAE6761304.1"/>
    <property type="molecule type" value="Genomic_DNA"/>
</dbReference>
<reference evidence="2 4" key="1">
    <citation type="submission" date="2021-02" db="EMBL/GenBank/DDBJ databases">
        <authorList>
            <person name="Pothier F. J."/>
        </authorList>
    </citation>
    <scope>NUCLEOTIDE SEQUENCE</scope>
    <source>
        <strain evidence="3 4">301</strain>
        <strain evidence="2">CFBP 1159</strain>
    </source>
</reference>
<gene>
    <name evidence="2" type="ORF">CFBP1159_19300</name>
    <name evidence="3" type="ORF">XAC301_20430</name>
</gene>
<dbReference type="AlphaFoldDB" id="A0A8D6Y5K5"/>
<dbReference type="EMBL" id="HG992341">
    <property type="protein sequence ID" value="CAE6761331.1"/>
    <property type="molecule type" value="Genomic_DNA"/>
</dbReference>
<name>A0A8D6Y5K5_9XANT</name>
<feature type="region of interest" description="Disordered" evidence="1">
    <location>
        <begin position="1"/>
        <end position="20"/>
    </location>
</feature>
<proteinExistence type="predicted"/>
<keyword evidence="4" id="KW-1185">Reference proteome</keyword>